<dbReference type="GO" id="GO:0005509">
    <property type="term" value="F:calcium ion binding"/>
    <property type="evidence" value="ECO:0007669"/>
    <property type="project" value="InterPro"/>
</dbReference>
<name>A0A6B2L2B3_9EUKA</name>
<dbReference type="EMBL" id="GIBP01002174">
    <property type="protein sequence ID" value="NDV31143.1"/>
    <property type="molecule type" value="Transcribed_RNA"/>
</dbReference>
<evidence type="ECO:0000313" key="3">
    <source>
        <dbReference type="EMBL" id="NDV31143.1"/>
    </source>
</evidence>
<evidence type="ECO:0000256" key="1">
    <source>
        <dbReference type="ARBA" id="ARBA00022837"/>
    </source>
</evidence>
<dbReference type="InterPro" id="IPR002048">
    <property type="entry name" value="EF_hand_dom"/>
</dbReference>
<dbReference type="PROSITE" id="PS50222">
    <property type="entry name" value="EF_HAND_2"/>
    <property type="match status" value="1"/>
</dbReference>
<dbReference type="AlphaFoldDB" id="A0A6B2L2B3"/>
<reference evidence="3" key="1">
    <citation type="journal article" date="2020" name="J. Eukaryot. Microbiol.">
        <title>De novo Sequencing, Assembly and Annotation of the Transcriptome for the Free-Living Testate Amoeba Arcella intermedia.</title>
        <authorList>
            <person name="Ribeiro G.M."/>
            <person name="Porfirio-Sousa A.L."/>
            <person name="Maurer-Alcala X.X."/>
            <person name="Katz L.A."/>
            <person name="Lahr D.J.G."/>
        </authorList>
    </citation>
    <scope>NUCLEOTIDE SEQUENCE</scope>
</reference>
<dbReference type="SUPFAM" id="SSF47473">
    <property type="entry name" value="EF-hand"/>
    <property type="match status" value="1"/>
</dbReference>
<keyword evidence="1" id="KW-0106">Calcium</keyword>
<dbReference type="PROSITE" id="PS00018">
    <property type="entry name" value="EF_HAND_1"/>
    <property type="match status" value="1"/>
</dbReference>
<dbReference type="InterPro" id="IPR018247">
    <property type="entry name" value="EF_Hand_1_Ca_BS"/>
</dbReference>
<dbReference type="InterPro" id="IPR046349">
    <property type="entry name" value="C1-like_sf"/>
</dbReference>
<accession>A0A6B2L2B3</accession>
<protein>
    <recommendedName>
        <fullName evidence="2">EF-hand domain-containing protein</fullName>
    </recommendedName>
</protein>
<proteinExistence type="predicted"/>
<evidence type="ECO:0000259" key="2">
    <source>
        <dbReference type="PROSITE" id="PS50222"/>
    </source>
</evidence>
<dbReference type="InterPro" id="IPR011992">
    <property type="entry name" value="EF-hand-dom_pair"/>
</dbReference>
<dbReference type="SUPFAM" id="SSF57889">
    <property type="entry name" value="Cysteine-rich domain"/>
    <property type="match status" value="1"/>
</dbReference>
<sequence>MITKFGEIVTEPQLTQIYEALDLDHDGVISTTEFSTWLRSADLKVENFTHERINLLKAKFNSKTLSNAVLGAGEGKEVPSSAGSPDSEEFLNASIQVELGDIVEVFSKMTLTHHTNPEKADAARNLLGREPNSAFVSIAFKCKPEINETQIDLAGRYLTTILKANITEFSEDENPLEDLKFHLSQEEGQRYLRCTAEIATQLSMMGAGLLGGIGIKDLSLDLEFGNNSSKISFLGSISRGSISMVEELVSNKELKQLGVFFLNNFIGADVKFKFSNLEELLDNFPTASVFTGNQQYIKDVITAGQKLVSDSTSTAHVAMVEQVLAKLPDVPEALEVFQAAWFAVSCAKENIKELSSITIVVGDEVFEITTTIPRLFDLIPSKDQMGGILNAIPVKPEFLLTDEEALKFPSEKQWKKHEAHELVLRNTLLDWVNHYWCDECETFGSGWCYACLECMTVIHPHHLKDE</sequence>
<feature type="domain" description="EF-hand" evidence="2">
    <location>
        <begin position="9"/>
        <end position="44"/>
    </location>
</feature>
<organism evidence="3">
    <name type="scientific">Arcella intermedia</name>
    <dbReference type="NCBI Taxonomy" id="1963864"/>
    <lineage>
        <taxon>Eukaryota</taxon>
        <taxon>Amoebozoa</taxon>
        <taxon>Tubulinea</taxon>
        <taxon>Elardia</taxon>
        <taxon>Arcellinida</taxon>
        <taxon>Sphaerothecina</taxon>
        <taxon>Arcellidae</taxon>
        <taxon>Arcella</taxon>
    </lineage>
</organism>